<dbReference type="EMBL" id="JAVHUY010000084">
    <property type="protein sequence ID" value="MDQ7911415.1"/>
    <property type="molecule type" value="Genomic_DNA"/>
</dbReference>
<evidence type="ECO:0000313" key="2">
    <source>
        <dbReference type="EMBL" id="MDQ7910072.1"/>
    </source>
</evidence>
<dbReference type="Proteomes" id="UP001230908">
    <property type="component" value="Unassembled WGS sequence"/>
</dbReference>
<dbReference type="EMBL" id="JAVHUY010000081">
    <property type="protein sequence ID" value="MDQ7911378.1"/>
    <property type="molecule type" value="Genomic_DNA"/>
</dbReference>
<feature type="region of interest" description="Disordered" evidence="1">
    <location>
        <begin position="217"/>
        <end position="265"/>
    </location>
</feature>
<evidence type="ECO:0000313" key="3">
    <source>
        <dbReference type="EMBL" id="MDQ7911286.1"/>
    </source>
</evidence>
<dbReference type="EMBL" id="JAVHUY010000077">
    <property type="protein sequence ID" value="MDQ7911286.1"/>
    <property type="molecule type" value="Genomic_DNA"/>
</dbReference>
<feature type="compositionally biased region" description="Low complexity" evidence="1">
    <location>
        <begin position="223"/>
        <end position="238"/>
    </location>
</feature>
<protein>
    <recommendedName>
        <fullName evidence="7">DUF4132 domain-containing protein</fullName>
    </recommendedName>
</protein>
<evidence type="ECO:0000313" key="4">
    <source>
        <dbReference type="EMBL" id="MDQ7911378.1"/>
    </source>
</evidence>
<reference evidence="5 6" key="1">
    <citation type="submission" date="2023-08" db="EMBL/GenBank/DDBJ databases">
        <title>Phytohabitans sansha sp. nov., isolated from marine sediment.</title>
        <authorList>
            <person name="Zhao Y."/>
            <person name="Yi K."/>
        </authorList>
    </citation>
    <scope>NUCLEOTIDE SEQUENCE [LARGE SCALE GENOMIC DNA]</scope>
    <source>
        <strain evidence="5 6">ZYX-F-186</strain>
    </source>
</reference>
<evidence type="ECO:0000313" key="5">
    <source>
        <dbReference type="EMBL" id="MDQ7911415.1"/>
    </source>
</evidence>
<evidence type="ECO:0000313" key="6">
    <source>
        <dbReference type="Proteomes" id="UP001230908"/>
    </source>
</evidence>
<evidence type="ECO:0000256" key="1">
    <source>
        <dbReference type="SAM" id="MobiDB-lite"/>
    </source>
</evidence>
<keyword evidence="6" id="KW-1185">Reference proteome</keyword>
<accession>A0ABU0ZWJ7</accession>
<evidence type="ECO:0008006" key="7">
    <source>
        <dbReference type="Google" id="ProtNLM"/>
    </source>
</evidence>
<organism evidence="5 6">
    <name type="scientific">Phytohabitans maris</name>
    <dbReference type="NCBI Taxonomy" id="3071409"/>
    <lineage>
        <taxon>Bacteria</taxon>
        <taxon>Bacillati</taxon>
        <taxon>Actinomycetota</taxon>
        <taxon>Actinomycetes</taxon>
        <taxon>Micromonosporales</taxon>
        <taxon>Micromonosporaceae</taxon>
    </lineage>
</organism>
<comment type="caution">
    <text evidence="5">The sequence shown here is derived from an EMBL/GenBank/DDBJ whole genome shotgun (WGS) entry which is preliminary data.</text>
</comment>
<sequence length="265" mass="28792">MVQHGDDFAFFHQTVGEFLAAAHLAADPRRSDKLFRAMFHWRLHPDARAREWASSWGGRASRWRIPRDESFASFLVAAWQGRPDLTGALLKVARRSGADGGKFIATLTTDGVVTDRRLIDTAAQTPLKTSRSPGWWSPQYTTATAVGRMGDPRGGDRLAETVADPRIASVTRRYAARELHSLDNPRGADLLLTMATDETANTYDRIDAAIQLAWLPPAPPNPWSAAGPPTSSPKSAPTARPPTNSPPSPMTPRAAPAVTVSPAKR</sequence>
<dbReference type="RefSeq" id="WP_308717325.1">
    <property type="nucleotide sequence ID" value="NZ_JAVHUY010000051.1"/>
</dbReference>
<gene>
    <name evidence="2" type="ORF">RB614_36800</name>
    <name evidence="3" type="ORF">RB614_43030</name>
    <name evidence="4" type="ORF">RB614_43520</name>
    <name evidence="5" type="ORF">RB614_43705</name>
</gene>
<proteinExistence type="predicted"/>
<name>A0ABU0ZWJ7_9ACTN</name>
<feature type="compositionally biased region" description="Pro residues" evidence="1">
    <location>
        <begin position="239"/>
        <end position="250"/>
    </location>
</feature>
<dbReference type="EMBL" id="JAVHUY010000051">
    <property type="protein sequence ID" value="MDQ7910072.1"/>
    <property type="molecule type" value="Genomic_DNA"/>
</dbReference>